<keyword evidence="1" id="KW-1133">Transmembrane helix</keyword>
<accession>A0ABR7NRW0</accession>
<evidence type="ECO:0000313" key="3">
    <source>
        <dbReference type="Proteomes" id="UP000647491"/>
    </source>
</evidence>
<feature type="transmembrane region" description="Helical" evidence="1">
    <location>
        <begin position="308"/>
        <end position="329"/>
    </location>
</feature>
<evidence type="ECO:0000256" key="1">
    <source>
        <dbReference type="SAM" id="Phobius"/>
    </source>
</evidence>
<reference evidence="2 3" key="1">
    <citation type="submission" date="2020-08" db="EMBL/GenBank/DDBJ databases">
        <title>Genome public.</title>
        <authorList>
            <person name="Liu C."/>
            <person name="Sun Q."/>
        </authorList>
    </citation>
    <scope>NUCLEOTIDE SEQUENCE [LARGE SCALE GENOMIC DNA]</scope>
    <source>
        <strain evidence="2 3">BX10</strain>
    </source>
</reference>
<feature type="transmembrane region" description="Helical" evidence="1">
    <location>
        <begin position="213"/>
        <end position="231"/>
    </location>
</feature>
<feature type="transmembrane region" description="Helical" evidence="1">
    <location>
        <begin position="252"/>
        <end position="269"/>
    </location>
</feature>
<dbReference type="Proteomes" id="UP000647491">
    <property type="component" value="Unassembled WGS sequence"/>
</dbReference>
<evidence type="ECO:0000313" key="2">
    <source>
        <dbReference type="EMBL" id="MBC8598853.1"/>
    </source>
</evidence>
<dbReference type="RefSeq" id="WP_262427318.1">
    <property type="nucleotide sequence ID" value="NZ_JACRTJ010000014.1"/>
</dbReference>
<feature type="transmembrane region" description="Helical" evidence="1">
    <location>
        <begin position="275"/>
        <end position="296"/>
    </location>
</feature>
<dbReference type="EMBL" id="JACRTJ010000014">
    <property type="protein sequence ID" value="MBC8598853.1"/>
    <property type="molecule type" value="Genomic_DNA"/>
</dbReference>
<feature type="transmembrane region" description="Helical" evidence="1">
    <location>
        <begin position="189"/>
        <end position="207"/>
    </location>
</feature>
<comment type="caution">
    <text evidence="2">The sequence shown here is derived from an EMBL/GenBank/DDBJ whole genome shotgun (WGS) entry which is preliminary data.</text>
</comment>
<protein>
    <submittedName>
        <fullName evidence="2">Uncharacterized protein</fullName>
    </submittedName>
</protein>
<feature type="transmembrane region" description="Helical" evidence="1">
    <location>
        <begin position="36"/>
        <end position="56"/>
    </location>
</feature>
<proteinExistence type="predicted"/>
<keyword evidence="3" id="KW-1185">Reference proteome</keyword>
<keyword evidence="1" id="KW-0472">Membrane</keyword>
<name>A0ABR7NRW0_9FIRM</name>
<sequence length="402" mass="45256">MEKKVIRSGIFVKVIGIITTAIFSLVSFFLAITGNIMASICFLPFAALGILLLLAYKKEMILVEEDRLIFFHLFKQPKQVKYSDIRCLLLVPLGSRTQMVLVDWQYNRLVTLDYALADLEILFEALLENDIPSVDLGEMTEKGENVSQYINALNVMEKNHYRSIADETKTMESLSEGYEPFHIAGAKKFLKAAGWILIFLNAAAFLAGGKLMVAIFLFVLLAAYGIYLWYYPYIYIETTTKKGEQNALQMPVLGPVIAMLLCLSVSKSFDYDLGSLLRITIYLTALLSIPYIIRSAGTKVPQRLSRKLSVILAVLVISFTATFPLNFLLTFDKSAHEAISVTDKDISTSGSTTDYYLYGNWHGEQTKFKTSRSVYNNTAIGDTRRICLRKSALGLKYHTIHQ</sequence>
<organism evidence="2 3">
    <name type="scientific">Enterocloster hominis</name>
    <name type="common">ex Liu et al. 2021</name>
    <dbReference type="NCBI Taxonomy" id="2763663"/>
    <lineage>
        <taxon>Bacteria</taxon>
        <taxon>Bacillati</taxon>
        <taxon>Bacillota</taxon>
        <taxon>Clostridia</taxon>
        <taxon>Lachnospirales</taxon>
        <taxon>Lachnospiraceae</taxon>
        <taxon>Enterocloster</taxon>
    </lineage>
</organism>
<keyword evidence="1" id="KW-0812">Transmembrane</keyword>
<feature type="transmembrane region" description="Helical" evidence="1">
    <location>
        <begin position="12"/>
        <end position="30"/>
    </location>
</feature>
<gene>
    <name evidence="2" type="ORF">H8708_06360</name>
</gene>